<evidence type="ECO:0000313" key="1">
    <source>
        <dbReference type="EMBL" id="KAJ2973816.1"/>
    </source>
</evidence>
<keyword evidence="2" id="KW-1185">Reference proteome</keyword>
<name>A0ACC1N4N3_9APHY</name>
<accession>A0ACC1N4N3</accession>
<evidence type="ECO:0000313" key="2">
    <source>
        <dbReference type="Proteomes" id="UP001144978"/>
    </source>
</evidence>
<organism evidence="1 2">
    <name type="scientific">Trametes sanguinea</name>
    <dbReference type="NCBI Taxonomy" id="158606"/>
    <lineage>
        <taxon>Eukaryota</taxon>
        <taxon>Fungi</taxon>
        <taxon>Dikarya</taxon>
        <taxon>Basidiomycota</taxon>
        <taxon>Agaricomycotina</taxon>
        <taxon>Agaricomycetes</taxon>
        <taxon>Polyporales</taxon>
        <taxon>Polyporaceae</taxon>
        <taxon>Trametes</taxon>
    </lineage>
</organism>
<protein>
    <submittedName>
        <fullName evidence="1">Uncharacterized protein</fullName>
    </submittedName>
</protein>
<proteinExistence type="predicted"/>
<sequence>MRAKNLASKSASAIAEILGIAPDTPTSASGSATPSIPTGVSSTPYPSTPYEPGPSTSASSSSGAQTPP</sequence>
<dbReference type="Proteomes" id="UP001144978">
    <property type="component" value="Unassembled WGS sequence"/>
</dbReference>
<reference evidence="1" key="1">
    <citation type="submission" date="2022-08" db="EMBL/GenBank/DDBJ databases">
        <title>Genome Sequence of Pycnoporus sanguineus.</title>
        <authorList>
            <person name="Buettner E."/>
        </authorList>
    </citation>
    <scope>NUCLEOTIDE SEQUENCE</scope>
    <source>
        <strain evidence="1">CG-C14</strain>
    </source>
</reference>
<gene>
    <name evidence="1" type="ORF">NUW54_g11994</name>
</gene>
<comment type="caution">
    <text evidence="1">The sequence shown here is derived from an EMBL/GenBank/DDBJ whole genome shotgun (WGS) entry which is preliminary data.</text>
</comment>
<dbReference type="EMBL" id="JANSHE010004917">
    <property type="protein sequence ID" value="KAJ2973816.1"/>
    <property type="molecule type" value="Genomic_DNA"/>
</dbReference>